<dbReference type="Pfam" id="PF04397">
    <property type="entry name" value="LytTR"/>
    <property type="match status" value="1"/>
</dbReference>
<feature type="region of interest" description="Disordered" evidence="2">
    <location>
        <begin position="126"/>
        <end position="150"/>
    </location>
</feature>
<dbReference type="GO" id="GO:0000156">
    <property type="term" value="F:phosphorelay response regulator activity"/>
    <property type="evidence" value="ECO:0007669"/>
    <property type="project" value="InterPro"/>
</dbReference>
<dbReference type="PROSITE" id="PS50930">
    <property type="entry name" value="HTH_LYTTR"/>
    <property type="match status" value="1"/>
</dbReference>
<dbReference type="SUPFAM" id="SSF52172">
    <property type="entry name" value="CheY-like"/>
    <property type="match status" value="1"/>
</dbReference>
<dbReference type="EMBL" id="PYYB01000001">
    <property type="protein sequence ID" value="PTL58648.1"/>
    <property type="molecule type" value="Genomic_DNA"/>
</dbReference>
<dbReference type="InterPro" id="IPR011006">
    <property type="entry name" value="CheY-like_superfamily"/>
</dbReference>
<keyword evidence="1" id="KW-0597">Phosphoprotein</keyword>
<sequence length="259" mass="28407">MTAAPLTVLAVDDERPALEDLARMLRASDRVGEVVTAAGAKDALLELAQRRFDAVFLDVRMPGLDGVELARVAGRFAHPPALVFVTAYESAAVDAFALHALDYLMKPASRARIDEALARVQAHVAEASAPPAGGERPGDPDEVPWDDGGDVVPVDNVRGGGTRLLQRSSILYLQAHGDYVRIVSDDGRFLLRARLHDIERRWTPHGFARVHRAYLVNLRRAVELQPQLNGTAVLRLADGSEVPISRRQVGDLRRRLQVR</sequence>
<dbReference type="Gene3D" id="2.40.50.1020">
    <property type="entry name" value="LytTr DNA-binding domain"/>
    <property type="match status" value="1"/>
</dbReference>
<dbReference type="GO" id="GO:0003677">
    <property type="term" value="F:DNA binding"/>
    <property type="evidence" value="ECO:0007669"/>
    <property type="project" value="UniProtKB-KW"/>
</dbReference>
<evidence type="ECO:0000256" key="2">
    <source>
        <dbReference type="SAM" id="MobiDB-lite"/>
    </source>
</evidence>
<dbReference type="InterPro" id="IPR001789">
    <property type="entry name" value="Sig_transdc_resp-reg_receiver"/>
</dbReference>
<dbReference type="RefSeq" id="WP_107567085.1">
    <property type="nucleotide sequence ID" value="NZ_PYYB01000001.1"/>
</dbReference>
<feature type="domain" description="HTH LytTR-type" evidence="4">
    <location>
        <begin position="164"/>
        <end position="258"/>
    </location>
</feature>
<evidence type="ECO:0000259" key="3">
    <source>
        <dbReference type="PROSITE" id="PS50110"/>
    </source>
</evidence>
<protein>
    <submittedName>
        <fullName evidence="5">DNA-binding response regulator</fullName>
    </submittedName>
</protein>
<dbReference type="Pfam" id="PF00072">
    <property type="entry name" value="Response_reg"/>
    <property type="match status" value="1"/>
</dbReference>
<dbReference type="InterPro" id="IPR007492">
    <property type="entry name" value="LytTR_DNA-bd_dom"/>
</dbReference>
<feature type="domain" description="Response regulatory" evidence="3">
    <location>
        <begin position="7"/>
        <end position="121"/>
    </location>
</feature>
<dbReference type="Proteomes" id="UP000240739">
    <property type="component" value="Unassembled WGS sequence"/>
</dbReference>
<keyword evidence="5" id="KW-0238">DNA-binding</keyword>
<evidence type="ECO:0000313" key="5">
    <source>
        <dbReference type="EMBL" id="PTL58648.1"/>
    </source>
</evidence>
<dbReference type="PROSITE" id="PS50110">
    <property type="entry name" value="RESPONSE_REGULATORY"/>
    <property type="match status" value="1"/>
</dbReference>
<feature type="compositionally biased region" description="Acidic residues" evidence="2">
    <location>
        <begin position="140"/>
        <end position="149"/>
    </location>
</feature>
<evidence type="ECO:0000259" key="4">
    <source>
        <dbReference type="PROSITE" id="PS50930"/>
    </source>
</evidence>
<dbReference type="InterPro" id="IPR046947">
    <property type="entry name" value="LytR-like"/>
</dbReference>
<dbReference type="AlphaFoldDB" id="A0A2T4UHF3"/>
<dbReference type="SMART" id="SM00850">
    <property type="entry name" value="LytTR"/>
    <property type="match status" value="1"/>
</dbReference>
<dbReference type="OrthoDB" id="236568at2"/>
<accession>A0A2T4UHF3</accession>
<proteinExistence type="predicted"/>
<dbReference type="Gene3D" id="3.40.50.2300">
    <property type="match status" value="1"/>
</dbReference>
<name>A0A2T4UHF3_9ACTN</name>
<dbReference type="PANTHER" id="PTHR37299:SF1">
    <property type="entry name" value="STAGE 0 SPORULATION PROTEIN A HOMOLOG"/>
    <property type="match status" value="1"/>
</dbReference>
<keyword evidence="6" id="KW-1185">Reference proteome</keyword>
<reference evidence="5 6" key="1">
    <citation type="submission" date="2018-03" db="EMBL/GenBank/DDBJ databases">
        <title>Aquarubrobacter algicola gen. nov., sp. nov., a novel actinobacterium isolated from shallow eutrophic lake during the end of cyanobacterial harmful algal blooms.</title>
        <authorList>
            <person name="Chun S.J."/>
        </authorList>
    </citation>
    <scope>NUCLEOTIDE SEQUENCE [LARGE SCALE GENOMIC DNA]</scope>
    <source>
        <strain evidence="5 6">Seoho-28</strain>
    </source>
</reference>
<evidence type="ECO:0000313" key="6">
    <source>
        <dbReference type="Proteomes" id="UP000240739"/>
    </source>
</evidence>
<comment type="caution">
    <text evidence="5">The sequence shown here is derived from an EMBL/GenBank/DDBJ whole genome shotgun (WGS) entry which is preliminary data.</text>
</comment>
<evidence type="ECO:0000256" key="1">
    <source>
        <dbReference type="PROSITE-ProRule" id="PRU00169"/>
    </source>
</evidence>
<gene>
    <name evidence="5" type="ORF">C7Y72_02765</name>
</gene>
<feature type="modified residue" description="4-aspartylphosphate" evidence="1">
    <location>
        <position position="58"/>
    </location>
</feature>
<organism evidence="5 6">
    <name type="scientific">Paraconexibacter algicola</name>
    <dbReference type="NCBI Taxonomy" id="2133960"/>
    <lineage>
        <taxon>Bacteria</taxon>
        <taxon>Bacillati</taxon>
        <taxon>Actinomycetota</taxon>
        <taxon>Thermoleophilia</taxon>
        <taxon>Solirubrobacterales</taxon>
        <taxon>Paraconexibacteraceae</taxon>
        <taxon>Paraconexibacter</taxon>
    </lineage>
</organism>
<dbReference type="SMART" id="SM00448">
    <property type="entry name" value="REC"/>
    <property type="match status" value="1"/>
</dbReference>
<dbReference type="PANTHER" id="PTHR37299">
    <property type="entry name" value="TRANSCRIPTIONAL REGULATOR-RELATED"/>
    <property type="match status" value="1"/>
</dbReference>